<organism evidence="15 16">
    <name type="scientific">Thalictrum thalictroides</name>
    <name type="common">Rue-anemone</name>
    <name type="synonym">Anemone thalictroides</name>
    <dbReference type="NCBI Taxonomy" id="46969"/>
    <lineage>
        <taxon>Eukaryota</taxon>
        <taxon>Viridiplantae</taxon>
        <taxon>Streptophyta</taxon>
        <taxon>Embryophyta</taxon>
        <taxon>Tracheophyta</taxon>
        <taxon>Spermatophyta</taxon>
        <taxon>Magnoliopsida</taxon>
        <taxon>Ranunculales</taxon>
        <taxon>Ranunculaceae</taxon>
        <taxon>Thalictroideae</taxon>
        <taxon>Thalictrum</taxon>
    </lineage>
</organism>
<evidence type="ECO:0000256" key="11">
    <source>
        <dbReference type="ARBA" id="ARBA00050944"/>
    </source>
</evidence>
<comment type="caution">
    <text evidence="15">The sequence shown here is derived from an EMBL/GenBank/DDBJ whole genome shotgun (WGS) entry which is preliminary data.</text>
</comment>
<keyword evidence="8" id="KW-1208">Phospholipid metabolism</keyword>
<dbReference type="CDD" id="cd14524">
    <property type="entry name" value="PTPMT1"/>
    <property type="match status" value="1"/>
</dbReference>
<dbReference type="SUPFAM" id="SSF52799">
    <property type="entry name" value="(Phosphotyrosine protein) phosphatases II"/>
    <property type="match status" value="1"/>
</dbReference>
<dbReference type="OrthoDB" id="273181at2759"/>
<evidence type="ECO:0000256" key="3">
    <source>
        <dbReference type="ARBA" id="ARBA00022516"/>
    </source>
</evidence>
<dbReference type="PANTHER" id="PTHR46274">
    <property type="entry name" value="PHOSPHATIDYLINOSITOL PHOSPHATASE"/>
    <property type="match status" value="1"/>
</dbReference>
<evidence type="ECO:0000256" key="4">
    <source>
        <dbReference type="ARBA" id="ARBA00022801"/>
    </source>
</evidence>
<comment type="similarity">
    <text evidence="2">Belongs to the protein-tyrosine phosphatase family. Non-receptor class dual specificity subfamily.</text>
</comment>
<evidence type="ECO:0000256" key="9">
    <source>
        <dbReference type="ARBA" id="ARBA00024192"/>
    </source>
</evidence>
<keyword evidence="16" id="KW-1185">Reference proteome</keyword>
<evidence type="ECO:0000256" key="12">
    <source>
        <dbReference type="ARBA" id="ARBA00053902"/>
    </source>
</evidence>
<dbReference type="InterPro" id="IPR044596">
    <property type="entry name" value="PTPMT1-like"/>
</dbReference>
<evidence type="ECO:0000256" key="1">
    <source>
        <dbReference type="ARBA" id="ARBA00005189"/>
    </source>
</evidence>
<dbReference type="EC" id="3.1.3.27" evidence="10"/>
<evidence type="ECO:0000313" key="15">
    <source>
        <dbReference type="EMBL" id="KAF5206420.1"/>
    </source>
</evidence>
<gene>
    <name evidence="15" type="ORF">FRX31_003994</name>
</gene>
<feature type="domain" description="Tyrosine-protein phosphatase" evidence="13">
    <location>
        <begin position="70"/>
        <end position="217"/>
    </location>
</feature>
<proteinExistence type="inferred from homology"/>
<comment type="function">
    <text evidence="12">Exhibits phosphatidylglycerophosphate phosphatase activity. Involved in root growth and columella cells organization. May possess protein phosphatase activity.</text>
</comment>
<comment type="pathway">
    <text evidence="1">Lipid metabolism.</text>
</comment>
<dbReference type="GO" id="GO:0048364">
    <property type="term" value="P:root development"/>
    <property type="evidence" value="ECO:0007669"/>
    <property type="project" value="UniProtKB-ARBA"/>
</dbReference>
<dbReference type="Pfam" id="PF00782">
    <property type="entry name" value="DSPc"/>
    <property type="match status" value="1"/>
</dbReference>
<evidence type="ECO:0000259" key="13">
    <source>
        <dbReference type="PROSITE" id="PS50054"/>
    </source>
</evidence>
<dbReference type="SMART" id="SM00195">
    <property type="entry name" value="DSPc"/>
    <property type="match status" value="1"/>
</dbReference>
<dbReference type="GO" id="GO:0008962">
    <property type="term" value="F:phosphatidylglycerophosphatase activity"/>
    <property type="evidence" value="ECO:0007669"/>
    <property type="project" value="UniProtKB-EC"/>
</dbReference>
<keyword evidence="5" id="KW-0904">Protein phosphatase</keyword>
<evidence type="ECO:0000256" key="5">
    <source>
        <dbReference type="ARBA" id="ARBA00022912"/>
    </source>
</evidence>
<feature type="domain" description="Tyrosine specific protein phosphatases" evidence="14">
    <location>
        <begin position="138"/>
        <end position="206"/>
    </location>
</feature>
<reference evidence="15 16" key="1">
    <citation type="submission" date="2020-06" db="EMBL/GenBank/DDBJ databases">
        <title>Transcriptomic and genomic resources for Thalictrum thalictroides and T. hernandezii: Facilitating candidate gene discovery in an emerging model plant lineage.</title>
        <authorList>
            <person name="Arias T."/>
            <person name="Riano-Pachon D.M."/>
            <person name="Di Stilio V.S."/>
        </authorList>
    </citation>
    <scope>NUCLEOTIDE SEQUENCE [LARGE SCALE GENOMIC DNA]</scope>
    <source>
        <strain evidence="16">cv. WT478/WT964</strain>
        <tissue evidence="15">Leaves</tissue>
    </source>
</reference>
<dbReference type="FunFam" id="3.90.190.10:FF:000051">
    <property type="entry name" value="Dual specificity phosphatase domain protein"/>
    <property type="match status" value="1"/>
</dbReference>
<evidence type="ECO:0000256" key="7">
    <source>
        <dbReference type="ARBA" id="ARBA00023209"/>
    </source>
</evidence>
<dbReference type="InterPro" id="IPR000340">
    <property type="entry name" value="Dual-sp_phosphatase_cat-dom"/>
</dbReference>
<protein>
    <recommendedName>
        <fullName evidence="10">phosphatidylglycerophosphatase</fullName>
        <ecNumber evidence="10">3.1.3.27</ecNumber>
    </recommendedName>
</protein>
<evidence type="ECO:0000256" key="6">
    <source>
        <dbReference type="ARBA" id="ARBA00023098"/>
    </source>
</evidence>
<dbReference type="InterPro" id="IPR000387">
    <property type="entry name" value="Tyr_Pase_dom"/>
</dbReference>
<dbReference type="PANTHER" id="PTHR46274:SF9">
    <property type="entry name" value="PHOSPHATIDYLGLYCEROPHOSPHATE PHOSPHATASE PTPMT1"/>
    <property type="match status" value="1"/>
</dbReference>
<evidence type="ECO:0000256" key="10">
    <source>
        <dbReference type="ARBA" id="ARBA00024224"/>
    </source>
</evidence>
<keyword evidence="7" id="KW-0594">Phospholipid biosynthesis</keyword>
<name>A0A7J6XDA3_THATH</name>
<dbReference type="Gene3D" id="3.90.190.10">
    <property type="entry name" value="Protein tyrosine phosphatase superfamily"/>
    <property type="match status" value="1"/>
</dbReference>
<sequence>MHIEELKEKDSEFGGGGRGEEELLIESYYCKEIVVSDTKRALVGAGARVLFYPTLLYNVLRNKIQAEFRWWDEINQFLLLGAVPFPTDVPRLKQLGVCGVVTLNESYETLVPTSLYHAHDIEHLVLPTRDYLFAPAHGDICEAVDFIYKNTMKGKKTYVHCKAGRGRSTTIVLCYLVQHKQMTPEAAYEYVRSIRSRVLLAPAQWQAVQQFYHLRMKSKRRAIRWSTRTSSQSEKLGLCAAAVSPLLHDSEDTNDSSVVLTRLNPSHFAVKTTGFSTRRDVTAFDDNSVVVITESDLDGYDDNNEVANDICAAEVSIVYKVQFASQAALARLSGLRLRYITSQKISGKKLGSKNSCSVGADKLGGVGVDIHVY</sequence>
<comment type="catalytic activity">
    <reaction evidence="11">
        <text>a 1,2-diacyl-sn-glycero-3-phospho-(1'-sn-glycero-3'-phosphate) + H2O = a 1,2-diacyl-sn-glycero-3-phospho-(1'-sn-glycerol) + phosphate</text>
        <dbReference type="Rhea" id="RHEA:33751"/>
        <dbReference type="ChEBI" id="CHEBI:15377"/>
        <dbReference type="ChEBI" id="CHEBI:43474"/>
        <dbReference type="ChEBI" id="CHEBI:60110"/>
        <dbReference type="ChEBI" id="CHEBI:64716"/>
        <dbReference type="EC" id="3.1.3.27"/>
    </reaction>
    <physiologicalReaction direction="left-to-right" evidence="11">
        <dbReference type="Rhea" id="RHEA:33752"/>
    </physiologicalReaction>
</comment>
<dbReference type="Proteomes" id="UP000554482">
    <property type="component" value="Unassembled WGS sequence"/>
</dbReference>
<dbReference type="PROSITE" id="PS50054">
    <property type="entry name" value="TYR_PHOSPHATASE_DUAL"/>
    <property type="match status" value="1"/>
</dbReference>
<dbReference type="AlphaFoldDB" id="A0A7J6XDA3"/>
<dbReference type="EMBL" id="JABWDY010002748">
    <property type="protein sequence ID" value="KAF5206420.1"/>
    <property type="molecule type" value="Genomic_DNA"/>
</dbReference>
<evidence type="ECO:0000313" key="16">
    <source>
        <dbReference type="Proteomes" id="UP000554482"/>
    </source>
</evidence>
<evidence type="ECO:0000256" key="2">
    <source>
        <dbReference type="ARBA" id="ARBA00008601"/>
    </source>
</evidence>
<evidence type="ECO:0000256" key="8">
    <source>
        <dbReference type="ARBA" id="ARBA00023264"/>
    </source>
</evidence>
<dbReference type="PROSITE" id="PS00383">
    <property type="entry name" value="TYR_PHOSPHATASE_1"/>
    <property type="match status" value="1"/>
</dbReference>
<evidence type="ECO:0000259" key="14">
    <source>
        <dbReference type="PROSITE" id="PS50056"/>
    </source>
</evidence>
<dbReference type="InterPro" id="IPR029021">
    <property type="entry name" value="Prot-tyrosine_phosphatase-like"/>
</dbReference>
<keyword evidence="6" id="KW-0443">Lipid metabolism</keyword>
<comment type="pathway">
    <text evidence="9">Phospholipid metabolism; phosphatidylglycerol biosynthesis; phosphatidylglycerol from CDP-diacylglycerol: step 2/2.</text>
</comment>
<dbReference type="InterPro" id="IPR016130">
    <property type="entry name" value="Tyr_Pase_AS"/>
</dbReference>
<accession>A0A7J6XDA3</accession>
<dbReference type="PROSITE" id="PS50056">
    <property type="entry name" value="TYR_PHOSPHATASE_2"/>
    <property type="match status" value="1"/>
</dbReference>
<keyword evidence="3" id="KW-0444">Lipid biosynthesis</keyword>
<keyword evidence="4" id="KW-0378">Hydrolase</keyword>
<dbReference type="GO" id="GO:0008654">
    <property type="term" value="P:phospholipid biosynthetic process"/>
    <property type="evidence" value="ECO:0007669"/>
    <property type="project" value="UniProtKB-KW"/>
</dbReference>
<dbReference type="InterPro" id="IPR020422">
    <property type="entry name" value="TYR_PHOSPHATASE_DUAL_dom"/>
</dbReference>
<dbReference type="GO" id="GO:0004721">
    <property type="term" value="F:phosphoprotein phosphatase activity"/>
    <property type="evidence" value="ECO:0007669"/>
    <property type="project" value="UniProtKB-KW"/>
</dbReference>